<evidence type="ECO:0000256" key="3">
    <source>
        <dbReference type="ARBA" id="ARBA00022737"/>
    </source>
</evidence>
<evidence type="ECO:0000313" key="10">
    <source>
        <dbReference type="EMBL" id="VDD88901.1"/>
    </source>
</evidence>
<keyword evidence="4 7" id="KW-0378">Hydrolase</keyword>
<feature type="compositionally biased region" description="Low complexity" evidence="8">
    <location>
        <begin position="685"/>
        <end position="697"/>
    </location>
</feature>
<dbReference type="InterPro" id="IPR001683">
    <property type="entry name" value="PX_dom"/>
</dbReference>
<dbReference type="Pfam" id="PF00614">
    <property type="entry name" value="PLDc"/>
    <property type="match status" value="1"/>
</dbReference>
<dbReference type="InterPro" id="IPR001736">
    <property type="entry name" value="PLipase_D/transphosphatidylase"/>
</dbReference>
<dbReference type="GO" id="GO:0004630">
    <property type="term" value="F:phospholipase D activity"/>
    <property type="evidence" value="ECO:0007669"/>
    <property type="project" value="UniProtKB-UniRule"/>
</dbReference>
<dbReference type="EC" id="3.1.4.4" evidence="7"/>
<evidence type="ECO:0000256" key="4">
    <source>
        <dbReference type="ARBA" id="ARBA00022801"/>
    </source>
</evidence>
<dbReference type="PANTHER" id="PTHR18896:SF76">
    <property type="entry name" value="PHOSPHOLIPASE"/>
    <property type="match status" value="1"/>
</dbReference>
<dbReference type="GO" id="GO:0035556">
    <property type="term" value="P:intracellular signal transduction"/>
    <property type="evidence" value="ECO:0007669"/>
    <property type="project" value="InterPro"/>
</dbReference>
<evidence type="ECO:0000259" key="9">
    <source>
        <dbReference type="PROSITE" id="PS50035"/>
    </source>
</evidence>
<dbReference type="GO" id="GO:0006654">
    <property type="term" value="P:phosphatidic acid biosynthetic process"/>
    <property type="evidence" value="ECO:0007669"/>
    <property type="project" value="InterPro"/>
</dbReference>
<dbReference type="Pfam" id="PF13091">
    <property type="entry name" value="PLDc_2"/>
    <property type="match status" value="1"/>
</dbReference>
<dbReference type="PANTHER" id="PTHR18896">
    <property type="entry name" value="PHOSPHOLIPASE D"/>
    <property type="match status" value="1"/>
</dbReference>
<dbReference type="CDD" id="cd09141">
    <property type="entry name" value="PLDc_vPLD1_2_yPLD_like_2"/>
    <property type="match status" value="1"/>
</dbReference>
<organism evidence="12">
    <name type="scientific">Enterobius vermicularis</name>
    <name type="common">Human pinworm</name>
    <dbReference type="NCBI Taxonomy" id="51028"/>
    <lineage>
        <taxon>Eukaryota</taxon>
        <taxon>Metazoa</taxon>
        <taxon>Ecdysozoa</taxon>
        <taxon>Nematoda</taxon>
        <taxon>Chromadorea</taxon>
        <taxon>Rhabditida</taxon>
        <taxon>Spirurina</taxon>
        <taxon>Oxyuridomorpha</taxon>
        <taxon>Oxyuroidea</taxon>
        <taxon>Oxyuridae</taxon>
        <taxon>Enterobius</taxon>
    </lineage>
</organism>
<dbReference type="Proteomes" id="UP000274131">
    <property type="component" value="Unassembled WGS sequence"/>
</dbReference>
<dbReference type="CDD" id="cd09138">
    <property type="entry name" value="PLDc_vPLD1_2_yPLD_like_1"/>
    <property type="match status" value="1"/>
</dbReference>
<sequence length="1305" mass="148421">MEEALEESFACDCIVGKLCEALPGTPGLRAGVIPYSGVYDTQDQARKQGYWIPGVPVKARITKVERDTKFSLTLHLINAYLYTVELEHGAFKWSVVKRNKDFTLLQARLFSHRAAERIRAPVRRIRHRKTWAQEALDDALESVGVDIIPDRRGEGSYQSRRRSHRKASNTSKAREELDVGVEGDSLHILKRAKEFDDIEMVRSAMSAAAKQAKNSESNVPGDTTSNQLSVIPEIGVPGKSLEEEIPTSRPLKKSNSARGHHLPTLRIVPDSIADRKSRKTLARFISCFPHTFLINLKLSTLFNFFDQLILNIFKDELEAWLQAVLHIPVNRNHHETAEFLEVSRFSFVNELGGKYAEGMVKKRPGGNRVFIGCKQFCVRHLVPWSRRWLILKDTFVCYMDPGSEVLRFVLLFDNDFEVSAGSDETEGIPSGLVITNQQHKLALKCATPLDAFKWKTAIYDSINGVGSIWKAQHPYASSFPVRKSQSVQWFVDGREYMEHAANMMELAREEIFIADWWLSPEIYMKRPLTEGNRWRLDEILKRKANQGVRIFILLYKEMEMALGINSVYSKKTLQGLHPNIKVLRHPDHYLASGTFFWAHHEKLLIVDQLIAFVGGVDLCYGRWDDCRHKLVDLGSVKYSGTHVLTATNDFSVTHGLRALAMASSTFSPIGLEDHEEVTPKESESSKSPLGSPKGKTSAVKKRQSIINMITRRNKTTLPKRQKSVVGDVSEPANAETSTPSHRLKFSAAMKRSLSAMQRSSHPGGPPIEMVSVNAEKMDIHDALNKYKEYVESGKAEKDKRRAEKKSPPVHRRSMFVRVARTLLPSARKHLWKKIQEEAGQYDISYMELRDQDEKIREMEVEGASKLWVGKDYVNFIYKDFVELDMPFHDFIDRSVTPRMPWHDIHAVTYGSSARDLARHFIQRWNATKTEKAKDLKDCPFILPKCYDTIKVPRVLANISEHADVQVLRSVSRWSALINRTEESIQQGYLSLIMNARHYIYIENQFFVSMIGGDDVHNEICKVLCERIIKAYKNQEKFKVYILLPLLPGFEGDVGAPGGSALQAVLHWTFLSLCRGPNSLLGNLRKVIPEPMDYIHVASLRTYDLLCGKLVSELIYIHCKLMIVDDNAVIIGSANINDRSQTGNRDSEVCIMVRDCEFVESKMDGKPYQAGKFASNLRKHLMMEHLCMLPEQPRRNTLTDPPKIDFEDPIIDSFFFDTWGAIAKKNTKIYEEVFHVYPTDLAETFEDLKAFTTKLSMAEATPQLAEEKLRGLVGNLVEFPMKFLRKVNLAPSIASKEGLVPTSVFT</sequence>
<dbReference type="Gene3D" id="3.30.870.10">
    <property type="entry name" value="Endonuclease Chain A"/>
    <property type="match status" value="3"/>
</dbReference>
<dbReference type="InterPro" id="IPR025202">
    <property type="entry name" value="PLD-like_dom"/>
</dbReference>
<dbReference type="CDD" id="cd01254">
    <property type="entry name" value="PH_PLD"/>
    <property type="match status" value="1"/>
</dbReference>
<name>A0A0N4V2G2_ENTVE</name>
<feature type="region of interest" description="Disordered" evidence="8">
    <location>
        <begin position="673"/>
        <end position="740"/>
    </location>
</feature>
<dbReference type="SMART" id="SM00312">
    <property type="entry name" value="PX"/>
    <property type="match status" value="1"/>
</dbReference>
<comment type="similarity">
    <text evidence="2 7">Belongs to the phospholipase D family.</text>
</comment>
<dbReference type="GO" id="GO:0035091">
    <property type="term" value="F:phosphatidylinositol binding"/>
    <property type="evidence" value="ECO:0007669"/>
    <property type="project" value="InterPro"/>
</dbReference>
<dbReference type="PIRSF" id="PIRSF009376">
    <property type="entry name" value="Phospholipase_D_euk"/>
    <property type="match status" value="1"/>
</dbReference>
<evidence type="ECO:0000256" key="7">
    <source>
        <dbReference type="PIRNR" id="PIRNR009376"/>
    </source>
</evidence>
<protein>
    <recommendedName>
        <fullName evidence="7">Phospholipase</fullName>
        <ecNumber evidence="7">3.1.4.4</ecNumber>
    </recommendedName>
</protein>
<feature type="domain" description="PLD phosphodiesterase" evidence="9">
    <location>
        <begin position="595"/>
        <end position="622"/>
    </location>
</feature>
<dbReference type="FunFam" id="3.30.870.10:FF:000050">
    <property type="entry name" value="Phospholipase"/>
    <property type="match status" value="1"/>
</dbReference>
<feature type="compositionally biased region" description="Basic residues" evidence="8">
    <location>
        <begin position="711"/>
        <end position="722"/>
    </location>
</feature>
<proteinExistence type="inferred from homology"/>
<evidence type="ECO:0000256" key="6">
    <source>
        <dbReference type="ARBA" id="ARBA00023098"/>
    </source>
</evidence>
<gene>
    <name evidence="10" type="ORF">EVEC_LOCUS3893</name>
</gene>
<dbReference type="STRING" id="51028.A0A0N4V2G2"/>
<feature type="domain" description="PLD phosphodiesterase" evidence="9">
    <location>
        <begin position="1112"/>
        <end position="1139"/>
    </location>
</feature>
<keyword evidence="6" id="KW-0443">Lipid metabolism</keyword>
<dbReference type="SMART" id="SM00233">
    <property type="entry name" value="PH"/>
    <property type="match status" value="1"/>
</dbReference>
<keyword evidence="3" id="KW-0677">Repeat</keyword>
<comment type="catalytic activity">
    <reaction evidence="1 7">
        <text>a 1,2-diacyl-sn-glycero-3-phosphocholine + H2O = a 1,2-diacyl-sn-glycero-3-phosphate + choline + H(+)</text>
        <dbReference type="Rhea" id="RHEA:14445"/>
        <dbReference type="ChEBI" id="CHEBI:15354"/>
        <dbReference type="ChEBI" id="CHEBI:15377"/>
        <dbReference type="ChEBI" id="CHEBI:15378"/>
        <dbReference type="ChEBI" id="CHEBI:57643"/>
        <dbReference type="ChEBI" id="CHEBI:58608"/>
        <dbReference type="EC" id="3.1.4.4"/>
    </reaction>
</comment>
<evidence type="ECO:0000256" key="5">
    <source>
        <dbReference type="ARBA" id="ARBA00022963"/>
    </source>
</evidence>
<dbReference type="PROSITE" id="PS50035">
    <property type="entry name" value="PLD"/>
    <property type="match status" value="2"/>
</dbReference>
<evidence type="ECO:0000313" key="11">
    <source>
        <dbReference type="Proteomes" id="UP000274131"/>
    </source>
</evidence>
<dbReference type="InterPro" id="IPR016555">
    <property type="entry name" value="PLipase_D_euk"/>
</dbReference>
<dbReference type="WBParaSite" id="EVEC_0000418501-mRNA-1">
    <property type="protein sequence ID" value="EVEC_0000418501-mRNA-1"/>
    <property type="gene ID" value="EVEC_0000418501"/>
</dbReference>
<evidence type="ECO:0000313" key="12">
    <source>
        <dbReference type="WBParaSite" id="EVEC_0000418501-mRNA-1"/>
    </source>
</evidence>
<dbReference type="SUPFAM" id="SSF56024">
    <property type="entry name" value="Phospholipase D/nuclease"/>
    <property type="match status" value="2"/>
</dbReference>
<dbReference type="GO" id="GO:0009395">
    <property type="term" value="P:phospholipid catabolic process"/>
    <property type="evidence" value="ECO:0007669"/>
    <property type="project" value="TreeGrafter"/>
</dbReference>
<dbReference type="GO" id="GO:0060627">
    <property type="term" value="P:regulation of vesicle-mediated transport"/>
    <property type="evidence" value="ECO:0007669"/>
    <property type="project" value="TreeGrafter"/>
</dbReference>
<reference evidence="10 11" key="2">
    <citation type="submission" date="2018-10" db="EMBL/GenBank/DDBJ databases">
        <authorList>
            <consortium name="Pathogen Informatics"/>
        </authorList>
    </citation>
    <scope>NUCLEOTIDE SEQUENCE [LARGE SCALE GENOMIC DNA]</scope>
</reference>
<evidence type="ECO:0000256" key="8">
    <source>
        <dbReference type="SAM" id="MobiDB-lite"/>
    </source>
</evidence>
<feature type="region of interest" description="Disordered" evidence="8">
    <location>
        <begin position="151"/>
        <end position="176"/>
    </location>
</feature>
<dbReference type="OrthoDB" id="14911at2759"/>
<evidence type="ECO:0000256" key="2">
    <source>
        <dbReference type="ARBA" id="ARBA00008664"/>
    </source>
</evidence>
<keyword evidence="5 7" id="KW-0442">Lipid degradation</keyword>
<reference evidence="12" key="1">
    <citation type="submission" date="2017-02" db="UniProtKB">
        <authorList>
            <consortium name="WormBaseParasite"/>
        </authorList>
    </citation>
    <scope>IDENTIFICATION</scope>
</reference>
<evidence type="ECO:0000256" key="1">
    <source>
        <dbReference type="ARBA" id="ARBA00000798"/>
    </source>
</evidence>
<dbReference type="EMBL" id="UXUI01007709">
    <property type="protein sequence ID" value="VDD88901.1"/>
    <property type="molecule type" value="Genomic_DNA"/>
</dbReference>
<keyword evidence="11" id="KW-1185">Reference proteome</keyword>
<dbReference type="SMART" id="SM00155">
    <property type="entry name" value="PLDc"/>
    <property type="match status" value="2"/>
</dbReference>
<dbReference type="SUPFAM" id="SSF50729">
    <property type="entry name" value="PH domain-like"/>
    <property type="match status" value="1"/>
</dbReference>
<dbReference type="InterPro" id="IPR001849">
    <property type="entry name" value="PH_domain"/>
</dbReference>
<accession>A0A0N4V2G2</accession>
<dbReference type="InterPro" id="IPR015679">
    <property type="entry name" value="PLipase_D_fam"/>
</dbReference>